<dbReference type="GO" id="GO:0017108">
    <property type="term" value="F:5'-flap endonuclease activity"/>
    <property type="evidence" value="ECO:0007669"/>
    <property type="project" value="TreeGrafter"/>
</dbReference>
<dbReference type="SUPFAM" id="SSF88723">
    <property type="entry name" value="PIN domain-like"/>
    <property type="match status" value="1"/>
</dbReference>
<dbReference type="InterPro" id="IPR006084">
    <property type="entry name" value="XPG/Rad2"/>
</dbReference>
<evidence type="ECO:0000313" key="5">
    <source>
        <dbReference type="Proteomes" id="UP001194468"/>
    </source>
</evidence>
<reference evidence="4" key="1">
    <citation type="submission" date="2019-10" db="EMBL/GenBank/DDBJ databases">
        <authorList>
            <consortium name="DOE Joint Genome Institute"/>
            <person name="Kuo A."/>
            <person name="Miyauchi S."/>
            <person name="Kiss E."/>
            <person name="Drula E."/>
            <person name="Kohler A."/>
            <person name="Sanchez-Garcia M."/>
            <person name="Andreopoulos B."/>
            <person name="Barry K.W."/>
            <person name="Bonito G."/>
            <person name="Buee M."/>
            <person name="Carver A."/>
            <person name="Chen C."/>
            <person name="Cichocki N."/>
            <person name="Clum A."/>
            <person name="Culley D."/>
            <person name="Crous P.W."/>
            <person name="Fauchery L."/>
            <person name="Girlanda M."/>
            <person name="Hayes R."/>
            <person name="Keri Z."/>
            <person name="LaButti K."/>
            <person name="Lipzen A."/>
            <person name="Lombard V."/>
            <person name="Magnuson J."/>
            <person name="Maillard F."/>
            <person name="Morin E."/>
            <person name="Murat C."/>
            <person name="Nolan M."/>
            <person name="Ohm R."/>
            <person name="Pangilinan J."/>
            <person name="Pereira M."/>
            <person name="Perotto S."/>
            <person name="Peter M."/>
            <person name="Riley R."/>
            <person name="Sitrit Y."/>
            <person name="Stielow B."/>
            <person name="Szollosi G."/>
            <person name="Zifcakova L."/>
            <person name="Stursova M."/>
            <person name="Spatafora J.W."/>
            <person name="Tedersoo L."/>
            <person name="Vaario L.-M."/>
            <person name="Yamada A."/>
            <person name="Yan M."/>
            <person name="Wang P."/>
            <person name="Xu J."/>
            <person name="Bruns T."/>
            <person name="Baldrian P."/>
            <person name="Vilgalys R."/>
            <person name="Henrissat B."/>
            <person name="Grigoriev I.V."/>
            <person name="Hibbett D."/>
            <person name="Nagy L.G."/>
            <person name="Martin F.M."/>
        </authorList>
    </citation>
    <scope>NUCLEOTIDE SEQUENCE</scope>
    <source>
        <strain evidence="4">BED1</strain>
    </source>
</reference>
<dbReference type="PANTHER" id="PTHR11081:SF75">
    <property type="entry name" value="ENDONUCLEASE, PUTATIVE (AFU_ORTHOLOGUE AFUA_3G13260)-RELATED"/>
    <property type="match status" value="1"/>
</dbReference>
<dbReference type="Proteomes" id="UP001194468">
    <property type="component" value="Unassembled WGS sequence"/>
</dbReference>
<dbReference type="SUPFAM" id="SSF47807">
    <property type="entry name" value="5' to 3' exonuclease, C-terminal subdomain"/>
    <property type="match status" value="1"/>
</dbReference>
<proteinExistence type="predicted"/>
<dbReference type="GO" id="GO:0008821">
    <property type="term" value="F:crossover junction DNA endonuclease activity"/>
    <property type="evidence" value="ECO:0007669"/>
    <property type="project" value="InterPro"/>
</dbReference>
<evidence type="ECO:0000313" key="4">
    <source>
        <dbReference type="EMBL" id="KAF8431421.1"/>
    </source>
</evidence>
<dbReference type="PRINTS" id="PR00853">
    <property type="entry name" value="XPGRADSUPER"/>
</dbReference>
<protein>
    <submittedName>
        <fullName evidence="4">PIN domain-like protein</fullName>
    </submittedName>
</protein>
<dbReference type="Gene3D" id="3.40.50.1010">
    <property type="entry name" value="5'-nuclease"/>
    <property type="match status" value="2"/>
</dbReference>
<organism evidence="4 5">
    <name type="scientific">Boletus edulis BED1</name>
    <dbReference type="NCBI Taxonomy" id="1328754"/>
    <lineage>
        <taxon>Eukaryota</taxon>
        <taxon>Fungi</taxon>
        <taxon>Dikarya</taxon>
        <taxon>Basidiomycota</taxon>
        <taxon>Agaricomycotina</taxon>
        <taxon>Agaricomycetes</taxon>
        <taxon>Agaricomycetidae</taxon>
        <taxon>Boletales</taxon>
        <taxon>Boletineae</taxon>
        <taxon>Boletaceae</taxon>
        <taxon>Boletoideae</taxon>
        <taxon>Boletus</taxon>
    </lineage>
</organism>
<keyword evidence="1" id="KW-0540">Nuclease</keyword>
<dbReference type="Pfam" id="PF00867">
    <property type="entry name" value="XPG_I"/>
    <property type="match status" value="1"/>
</dbReference>
<accession>A0AAD4BIB5</accession>
<evidence type="ECO:0000256" key="1">
    <source>
        <dbReference type="ARBA" id="ARBA00022722"/>
    </source>
</evidence>
<evidence type="ECO:0000256" key="2">
    <source>
        <dbReference type="ARBA" id="ARBA00022801"/>
    </source>
</evidence>
<feature type="domain" description="XPG-I" evidence="3">
    <location>
        <begin position="77"/>
        <end position="148"/>
    </location>
</feature>
<dbReference type="InterPro" id="IPR029060">
    <property type="entry name" value="PIN-like_dom_sf"/>
</dbReference>
<dbReference type="AlphaFoldDB" id="A0AAD4BIB5"/>
<dbReference type="GO" id="GO:0006281">
    <property type="term" value="P:DNA repair"/>
    <property type="evidence" value="ECO:0007669"/>
    <property type="project" value="UniProtKB-ARBA"/>
</dbReference>
<dbReference type="InterPro" id="IPR006085">
    <property type="entry name" value="XPG_DNA_repair_N"/>
</dbReference>
<dbReference type="EMBL" id="WHUW01000050">
    <property type="protein sequence ID" value="KAF8431421.1"/>
    <property type="molecule type" value="Genomic_DNA"/>
</dbReference>
<keyword evidence="2" id="KW-0378">Hydrolase</keyword>
<keyword evidence="5" id="KW-1185">Reference proteome</keyword>
<evidence type="ECO:0000259" key="3">
    <source>
        <dbReference type="SMART" id="SM00484"/>
    </source>
</evidence>
<reference evidence="4" key="2">
    <citation type="journal article" date="2020" name="Nat. Commun.">
        <title>Large-scale genome sequencing of mycorrhizal fungi provides insights into the early evolution of symbiotic traits.</title>
        <authorList>
            <person name="Miyauchi S."/>
            <person name="Kiss E."/>
            <person name="Kuo A."/>
            <person name="Drula E."/>
            <person name="Kohler A."/>
            <person name="Sanchez-Garcia M."/>
            <person name="Morin E."/>
            <person name="Andreopoulos B."/>
            <person name="Barry K.W."/>
            <person name="Bonito G."/>
            <person name="Buee M."/>
            <person name="Carver A."/>
            <person name="Chen C."/>
            <person name="Cichocki N."/>
            <person name="Clum A."/>
            <person name="Culley D."/>
            <person name="Crous P.W."/>
            <person name="Fauchery L."/>
            <person name="Girlanda M."/>
            <person name="Hayes R.D."/>
            <person name="Keri Z."/>
            <person name="LaButti K."/>
            <person name="Lipzen A."/>
            <person name="Lombard V."/>
            <person name="Magnuson J."/>
            <person name="Maillard F."/>
            <person name="Murat C."/>
            <person name="Nolan M."/>
            <person name="Ohm R.A."/>
            <person name="Pangilinan J."/>
            <person name="Pereira M.F."/>
            <person name="Perotto S."/>
            <person name="Peter M."/>
            <person name="Pfister S."/>
            <person name="Riley R."/>
            <person name="Sitrit Y."/>
            <person name="Stielow J.B."/>
            <person name="Szollosi G."/>
            <person name="Zifcakova L."/>
            <person name="Stursova M."/>
            <person name="Spatafora J.W."/>
            <person name="Tedersoo L."/>
            <person name="Vaario L.M."/>
            <person name="Yamada A."/>
            <person name="Yan M."/>
            <person name="Wang P."/>
            <person name="Xu J."/>
            <person name="Bruns T."/>
            <person name="Baldrian P."/>
            <person name="Vilgalys R."/>
            <person name="Dunand C."/>
            <person name="Henrissat B."/>
            <person name="Grigoriev I.V."/>
            <person name="Hibbett D."/>
            <person name="Nagy L.G."/>
            <person name="Martin F.M."/>
        </authorList>
    </citation>
    <scope>NUCLEOTIDE SEQUENCE</scope>
    <source>
        <strain evidence="4">BED1</strain>
    </source>
</reference>
<sequence length="334" mass="36919">DGSTWLHAVCCAFRHNHAGAGRNPELRTLFYRLASFLNIPVHAIFVFDGPSRPHVKRNKQVRAIPHWLATIFQEMLAVFGFAKYEAPGEAEAELAALTRHGIIDAVLTTDIDAIVFGATCVIRYPEPPGHFDRVGVYTDHVIASAAGMSHEDLVLIAILSGGDYDVSSIPHCGIKIARGVSQYKLGQVLIRAFSTKSQREFVDFCHDWQKDLRRVLTTDPEGYLGRVYPAVANSITDSFPDCDILQKYIHPITTFSSHSGTQDVATTMTSQGGSGYHTRSLQPSLKMLASFCKNHFGWDGDAAMAKMRATVWEGAELRLLCGVSMSCRFEQSNR</sequence>
<dbReference type="CDD" id="cd09906">
    <property type="entry name" value="H3TH_YEN1"/>
    <property type="match status" value="1"/>
</dbReference>
<dbReference type="InterPro" id="IPR006086">
    <property type="entry name" value="XPG-I_dom"/>
</dbReference>
<comment type="caution">
    <text evidence="4">The sequence shown here is derived from an EMBL/GenBank/DDBJ whole genome shotgun (WGS) entry which is preliminary data.</text>
</comment>
<name>A0AAD4BIB5_BOLED</name>
<feature type="non-terminal residue" evidence="4">
    <location>
        <position position="1"/>
    </location>
</feature>
<dbReference type="PANTHER" id="PTHR11081">
    <property type="entry name" value="FLAP ENDONUCLEASE FAMILY MEMBER"/>
    <property type="match status" value="1"/>
</dbReference>
<dbReference type="SMART" id="SM00484">
    <property type="entry name" value="XPGI"/>
    <property type="match status" value="1"/>
</dbReference>
<gene>
    <name evidence="4" type="ORF">L210DRAFT_3416257</name>
</gene>
<dbReference type="CDD" id="cd09870">
    <property type="entry name" value="PIN_YEN1"/>
    <property type="match status" value="1"/>
</dbReference>
<dbReference type="InterPro" id="IPR036279">
    <property type="entry name" value="5-3_exonuclease_C_sf"/>
</dbReference>
<dbReference type="Pfam" id="PF00752">
    <property type="entry name" value="XPG_N"/>
    <property type="match status" value="1"/>
</dbReference>
<dbReference type="InterPro" id="IPR037316">
    <property type="entry name" value="Yen1_H3TH"/>
</dbReference>